<feature type="region of interest" description="Disordered" evidence="6">
    <location>
        <begin position="275"/>
        <end position="295"/>
    </location>
</feature>
<dbReference type="GO" id="GO:0005783">
    <property type="term" value="C:endoplasmic reticulum"/>
    <property type="evidence" value="ECO:0007669"/>
    <property type="project" value="TreeGrafter"/>
</dbReference>
<comment type="caution">
    <text evidence="8">The sequence shown here is derived from an EMBL/GenBank/DDBJ whole genome shotgun (WGS) entry which is preliminary data.</text>
</comment>
<dbReference type="SUPFAM" id="SSF81321">
    <property type="entry name" value="Family A G protein-coupled receptor-like"/>
    <property type="match status" value="1"/>
</dbReference>
<dbReference type="Pfam" id="PF01036">
    <property type="entry name" value="Bac_rhodopsin"/>
    <property type="match status" value="1"/>
</dbReference>
<dbReference type="AlphaFoldDB" id="A0AA38VGN5"/>
<dbReference type="CDD" id="cd15239">
    <property type="entry name" value="7tm_YRO2_fungal-like"/>
    <property type="match status" value="1"/>
</dbReference>
<feature type="transmembrane region" description="Helical" evidence="7">
    <location>
        <begin position="223"/>
        <end position="245"/>
    </location>
</feature>
<dbReference type="GO" id="GO:0005886">
    <property type="term" value="C:plasma membrane"/>
    <property type="evidence" value="ECO:0007669"/>
    <property type="project" value="TreeGrafter"/>
</dbReference>
<dbReference type="PRINTS" id="PR00251">
    <property type="entry name" value="BACTRLOPSIN"/>
</dbReference>
<evidence type="ECO:0000256" key="7">
    <source>
        <dbReference type="SAM" id="Phobius"/>
    </source>
</evidence>
<dbReference type="InterPro" id="IPR001425">
    <property type="entry name" value="Arc/bac/fun_rhodopsins"/>
</dbReference>
<feature type="compositionally biased region" description="Polar residues" evidence="6">
    <location>
        <begin position="285"/>
        <end position="295"/>
    </location>
</feature>
<feature type="transmembrane region" description="Helical" evidence="7">
    <location>
        <begin position="58"/>
        <end position="85"/>
    </location>
</feature>
<evidence type="ECO:0000313" key="8">
    <source>
        <dbReference type="EMBL" id="KAJ9141940.1"/>
    </source>
</evidence>
<feature type="transmembrane region" description="Helical" evidence="7">
    <location>
        <begin position="189"/>
        <end position="211"/>
    </location>
</feature>
<accession>A0AA38VGN5</accession>
<evidence type="ECO:0000256" key="2">
    <source>
        <dbReference type="ARBA" id="ARBA00008130"/>
    </source>
</evidence>
<keyword evidence="5 7" id="KW-0472">Membrane</keyword>
<keyword evidence="9" id="KW-1185">Reference proteome</keyword>
<evidence type="ECO:0000256" key="1">
    <source>
        <dbReference type="ARBA" id="ARBA00004141"/>
    </source>
</evidence>
<evidence type="ECO:0000256" key="5">
    <source>
        <dbReference type="ARBA" id="ARBA00023136"/>
    </source>
</evidence>
<feature type="transmembrane region" description="Helical" evidence="7">
    <location>
        <begin position="105"/>
        <end position="123"/>
    </location>
</feature>
<organism evidence="8 9">
    <name type="scientific">Pleurostoma richardsiae</name>
    <dbReference type="NCBI Taxonomy" id="41990"/>
    <lineage>
        <taxon>Eukaryota</taxon>
        <taxon>Fungi</taxon>
        <taxon>Dikarya</taxon>
        <taxon>Ascomycota</taxon>
        <taxon>Pezizomycotina</taxon>
        <taxon>Sordariomycetes</taxon>
        <taxon>Sordariomycetidae</taxon>
        <taxon>Calosphaeriales</taxon>
        <taxon>Pleurostomataceae</taxon>
        <taxon>Pleurostoma</taxon>
    </lineage>
</organism>
<keyword evidence="4 7" id="KW-1133">Transmembrane helix</keyword>
<feature type="transmembrane region" description="Helical" evidence="7">
    <location>
        <begin position="30"/>
        <end position="51"/>
    </location>
</feature>
<proteinExistence type="inferred from homology"/>
<dbReference type="EMBL" id="JANBVO010000024">
    <property type="protein sequence ID" value="KAJ9141940.1"/>
    <property type="molecule type" value="Genomic_DNA"/>
</dbReference>
<evidence type="ECO:0000313" key="9">
    <source>
        <dbReference type="Proteomes" id="UP001174694"/>
    </source>
</evidence>
<comment type="similarity">
    <text evidence="2">Belongs to the archaeal/bacterial/fungal opsin family.</text>
</comment>
<dbReference type="PANTHER" id="PTHR28286">
    <property type="match status" value="1"/>
</dbReference>
<feature type="transmembrane region" description="Helical" evidence="7">
    <location>
        <begin position="130"/>
        <end position="150"/>
    </location>
</feature>
<name>A0AA38VGN5_9PEZI</name>
<dbReference type="Gene3D" id="1.20.1070.10">
    <property type="entry name" value="Rhodopsin 7-helix transmembrane proteins"/>
    <property type="match status" value="1"/>
</dbReference>
<sequence>MGLIILRDNDALDINPPAGDQHLSVNGSDWLWAVTAVFVLSFIIFVGLTFIAKAGEKIFHYLFAIALLVGSIAYFAMASDLAFSVVTQVDQLHMGHTRQIFWAKYVYWVVSWPVAIIALGLISGVAWATIAYNIALAWVWAIAYICSAYTASTYKWGFYAFGTIAWCLLAFQTLFVGNRRATQMNVVKTHHIALASWTNLLWLLYPIAFGLSDGGNRIKETAGFIFFGILDILLIPVLAFCFIGLGNSWDYNRLNLAFTQYGRVPVSAGTFPEKEAAATPAGGPVTSQPAPATTV</sequence>
<keyword evidence="8" id="KW-0346">Stress response</keyword>
<feature type="transmembrane region" description="Helical" evidence="7">
    <location>
        <begin position="156"/>
        <end position="177"/>
    </location>
</feature>
<dbReference type="Proteomes" id="UP001174694">
    <property type="component" value="Unassembled WGS sequence"/>
</dbReference>
<keyword evidence="3 7" id="KW-0812">Transmembrane</keyword>
<dbReference type="SMART" id="SM01021">
    <property type="entry name" value="Bac_rhodopsin"/>
    <property type="match status" value="1"/>
</dbReference>
<evidence type="ECO:0000256" key="4">
    <source>
        <dbReference type="ARBA" id="ARBA00022989"/>
    </source>
</evidence>
<evidence type="ECO:0000256" key="6">
    <source>
        <dbReference type="SAM" id="MobiDB-lite"/>
    </source>
</evidence>
<protein>
    <submittedName>
        <fullName evidence="8">Heat shock protein 30</fullName>
    </submittedName>
</protein>
<dbReference type="InterPro" id="IPR043476">
    <property type="entry name" value="Yro2-like_7TM"/>
</dbReference>
<reference evidence="8" key="1">
    <citation type="submission" date="2022-07" db="EMBL/GenBank/DDBJ databases">
        <title>Fungi with potential for degradation of polypropylene.</title>
        <authorList>
            <person name="Gostincar C."/>
        </authorList>
    </citation>
    <scope>NUCLEOTIDE SEQUENCE</scope>
    <source>
        <strain evidence="8">EXF-13308</strain>
    </source>
</reference>
<comment type="subcellular location">
    <subcellularLocation>
        <location evidence="1">Membrane</location>
        <topology evidence="1">Multi-pass membrane protein</topology>
    </subcellularLocation>
</comment>
<dbReference type="PANTHER" id="PTHR28286:SF1">
    <property type="entry name" value="30 KDA HEAT SHOCK PROTEIN-RELATED"/>
    <property type="match status" value="1"/>
</dbReference>
<evidence type="ECO:0000256" key="3">
    <source>
        <dbReference type="ARBA" id="ARBA00022692"/>
    </source>
</evidence>
<gene>
    <name evidence="8" type="ORF">NKR23_g7594</name>
</gene>